<name>A0A1Y3BU31_EURMA</name>
<feature type="region of interest" description="Disordered" evidence="1">
    <location>
        <begin position="1"/>
        <end position="31"/>
    </location>
</feature>
<evidence type="ECO:0000313" key="2">
    <source>
        <dbReference type="EMBL" id="OTF83106.1"/>
    </source>
</evidence>
<dbReference type="Proteomes" id="UP000194236">
    <property type="component" value="Unassembled WGS sequence"/>
</dbReference>
<protein>
    <submittedName>
        <fullName evidence="2">Uncharacterized protein</fullName>
    </submittedName>
</protein>
<reference evidence="2 3" key="1">
    <citation type="submission" date="2017-03" db="EMBL/GenBank/DDBJ databases">
        <title>Genome Survey of Euroglyphus maynei.</title>
        <authorList>
            <person name="Arlian L.G."/>
            <person name="Morgan M.S."/>
            <person name="Rider S.D."/>
        </authorList>
    </citation>
    <scope>NUCLEOTIDE SEQUENCE [LARGE SCALE GENOMIC DNA]</scope>
    <source>
        <strain evidence="2">Arlian Lab</strain>
        <tissue evidence="2">Whole body</tissue>
    </source>
</reference>
<dbReference type="EMBL" id="MUJZ01005121">
    <property type="protein sequence ID" value="OTF83106.1"/>
    <property type="molecule type" value="Genomic_DNA"/>
</dbReference>
<keyword evidence="3" id="KW-1185">Reference proteome</keyword>
<feature type="non-terminal residue" evidence="2">
    <location>
        <position position="31"/>
    </location>
</feature>
<evidence type="ECO:0000313" key="3">
    <source>
        <dbReference type="Proteomes" id="UP000194236"/>
    </source>
</evidence>
<comment type="caution">
    <text evidence="2">The sequence shown here is derived from an EMBL/GenBank/DDBJ whole genome shotgun (WGS) entry which is preliminary data.</text>
</comment>
<proteinExistence type="predicted"/>
<dbReference type="AlphaFoldDB" id="A0A1Y3BU31"/>
<evidence type="ECO:0000256" key="1">
    <source>
        <dbReference type="SAM" id="MobiDB-lite"/>
    </source>
</evidence>
<gene>
    <name evidence="2" type="ORF">BLA29_010752</name>
</gene>
<organism evidence="2 3">
    <name type="scientific">Euroglyphus maynei</name>
    <name type="common">Mayne's house dust mite</name>
    <dbReference type="NCBI Taxonomy" id="6958"/>
    <lineage>
        <taxon>Eukaryota</taxon>
        <taxon>Metazoa</taxon>
        <taxon>Ecdysozoa</taxon>
        <taxon>Arthropoda</taxon>
        <taxon>Chelicerata</taxon>
        <taxon>Arachnida</taxon>
        <taxon>Acari</taxon>
        <taxon>Acariformes</taxon>
        <taxon>Sarcoptiformes</taxon>
        <taxon>Astigmata</taxon>
        <taxon>Psoroptidia</taxon>
        <taxon>Analgoidea</taxon>
        <taxon>Pyroglyphidae</taxon>
        <taxon>Pyroglyphinae</taxon>
        <taxon>Euroglyphus</taxon>
    </lineage>
</organism>
<accession>A0A1Y3BU31</accession>
<sequence>MFQTGTQQRTRMRWPQMALDTRADPADISTD</sequence>